<evidence type="ECO:0000313" key="3">
    <source>
        <dbReference type="Proteomes" id="UP001168537"/>
    </source>
</evidence>
<protein>
    <submittedName>
        <fullName evidence="2">ASCH domain-containing protein</fullName>
    </submittedName>
</protein>
<dbReference type="InterPro" id="IPR007374">
    <property type="entry name" value="ASCH_domain"/>
</dbReference>
<organism evidence="2 3">
    <name type="scientific">Nocardioides abyssi</name>
    <dbReference type="NCBI Taxonomy" id="3058370"/>
    <lineage>
        <taxon>Bacteria</taxon>
        <taxon>Bacillati</taxon>
        <taxon>Actinomycetota</taxon>
        <taxon>Actinomycetes</taxon>
        <taxon>Propionibacteriales</taxon>
        <taxon>Nocardioidaceae</taxon>
        <taxon>Nocardioides</taxon>
    </lineage>
</organism>
<feature type="domain" description="ASCH" evidence="1">
    <location>
        <begin position="12"/>
        <end position="130"/>
    </location>
</feature>
<dbReference type="SUPFAM" id="SSF88697">
    <property type="entry name" value="PUA domain-like"/>
    <property type="match status" value="1"/>
</dbReference>
<dbReference type="Pfam" id="PF04266">
    <property type="entry name" value="ASCH"/>
    <property type="match status" value="1"/>
</dbReference>
<gene>
    <name evidence="2" type="ORF">QWY29_19235</name>
</gene>
<evidence type="ECO:0000313" key="2">
    <source>
        <dbReference type="EMBL" id="MDN4163512.1"/>
    </source>
</evidence>
<dbReference type="EMBL" id="JAUHJR010000014">
    <property type="protein sequence ID" value="MDN4163512.1"/>
    <property type="molecule type" value="Genomic_DNA"/>
</dbReference>
<dbReference type="SMART" id="SM01022">
    <property type="entry name" value="ASCH"/>
    <property type="match status" value="1"/>
</dbReference>
<dbReference type="Proteomes" id="UP001168537">
    <property type="component" value="Unassembled WGS sequence"/>
</dbReference>
<accession>A0ABT8EZ95</accession>
<dbReference type="InterPro" id="IPR015947">
    <property type="entry name" value="PUA-like_sf"/>
</dbReference>
<evidence type="ECO:0000259" key="1">
    <source>
        <dbReference type="SMART" id="SM01022"/>
    </source>
</evidence>
<reference evidence="2" key="1">
    <citation type="submission" date="2023-06" db="EMBL/GenBank/DDBJ databases">
        <title>Draft genome sequence of Nocardioides sp. SOB72.</title>
        <authorList>
            <person name="Zhang G."/>
        </authorList>
    </citation>
    <scope>NUCLEOTIDE SEQUENCE</scope>
    <source>
        <strain evidence="2">SOB72</strain>
    </source>
</reference>
<dbReference type="PANTHER" id="PTHR39203">
    <property type="entry name" value="CYTOPLASMIC PROTEIN-RELATED"/>
    <property type="match status" value="1"/>
</dbReference>
<dbReference type="Gene3D" id="3.10.400.10">
    <property type="entry name" value="Sulfate adenylyltransferase"/>
    <property type="match status" value="1"/>
</dbReference>
<comment type="caution">
    <text evidence="2">The sequence shown here is derived from an EMBL/GenBank/DDBJ whole genome shotgun (WGS) entry which is preliminary data.</text>
</comment>
<name>A0ABT8EZ95_9ACTN</name>
<dbReference type="InterPro" id="IPR009326">
    <property type="entry name" value="DUF984"/>
</dbReference>
<sequence>MTWPRVAGLRALELGSPGALRAELNRLVLAGRKQATTGLATEYEEEGEVLEHAGERLALLDDDGAQVGTVEVTDVQVTTFGEVPWSFAEAEGEGDADLEDWRSGHRRYWQRLGTPVTDATEVVCLRFRLV</sequence>
<dbReference type="PANTHER" id="PTHR39203:SF1">
    <property type="entry name" value="CYTOPLASMIC PROTEIN"/>
    <property type="match status" value="1"/>
</dbReference>
<keyword evidence="3" id="KW-1185">Reference proteome</keyword>
<dbReference type="RefSeq" id="WP_300962828.1">
    <property type="nucleotide sequence ID" value="NZ_JAUHJR010000014.1"/>
</dbReference>
<proteinExistence type="predicted"/>